<dbReference type="Proteomes" id="UP000814140">
    <property type="component" value="Unassembled WGS sequence"/>
</dbReference>
<evidence type="ECO:0000313" key="1">
    <source>
        <dbReference type="EMBL" id="KAI0054566.1"/>
    </source>
</evidence>
<organism evidence="1 2">
    <name type="scientific">Artomyces pyxidatus</name>
    <dbReference type="NCBI Taxonomy" id="48021"/>
    <lineage>
        <taxon>Eukaryota</taxon>
        <taxon>Fungi</taxon>
        <taxon>Dikarya</taxon>
        <taxon>Basidiomycota</taxon>
        <taxon>Agaricomycotina</taxon>
        <taxon>Agaricomycetes</taxon>
        <taxon>Russulales</taxon>
        <taxon>Auriscalpiaceae</taxon>
        <taxon>Artomyces</taxon>
    </lineage>
</organism>
<protein>
    <submittedName>
        <fullName evidence="1">Uncharacterized protein</fullName>
    </submittedName>
</protein>
<reference evidence="1" key="2">
    <citation type="journal article" date="2022" name="New Phytol.">
        <title>Evolutionary transition to the ectomycorrhizal habit in the genomes of a hyperdiverse lineage of mushroom-forming fungi.</title>
        <authorList>
            <person name="Looney B."/>
            <person name="Miyauchi S."/>
            <person name="Morin E."/>
            <person name="Drula E."/>
            <person name="Courty P.E."/>
            <person name="Kohler A."/>
            <person name="Kuo A."/>
            <person name="LaButti K."/>
            <person name="Pangilinan J."/>
            <person name="Lipzen A."/>
            <person name="Riley R."/>
            <person name="Andreopoulos W."/>
            <person name="He G."/>
            <person name="Johnson J."/>
            <person name="Nolan M."/>
            <person name="Tritt A."/>
            <person name="Barry K.W."/>
            <person name="Grigoriev I.V."/>
            <person name="Nagy L.G."/>
            <person name="Hibbett D."/>
            <person name="Henrissat B."/>
            <person name="Matheny P.B."/>
            <person name="Labbe J."/>
            <person name="Martin F.M."/>
        </authorList>
    </citation>
    <scope>NUCLEOTIDE SEQUENCE</scope>
    <source>
        <strain evidence="1">HHB10654</strain>
    </source>
</reference>
<sequence>MNTRASNKGAHPGAPDVPARRRTSAQVRADDRAKKETQRIAKAVKANKISQVAALENSMLVDEVQSRGMTRMPVVLKKKVARPAVPVKKSTAKGKAVDGATEIPTGGPSSQSDGALAAKQKKVNMRNMVDARRSELNESDGQNKRKATASVSDVVGKGRSYQDGKLINKKQKVATPSGLVDNWRSTISHLTSARAPPAAVPSSSPPSSPFQSHVHDTFSSDEDVEDPQAAEDIAFDDVFTGFSSEPEPKSTTADSDGFDYRHLTDEDDTEEAAAQSALPEGPQ</sequence>
<comment type="caution">
    <text evidence="1">The sequence shown here is derived from an EMBL/GenBank/DDBJ whole genome shotgun (WGS) entry which is preliminary data.</text>
</comment>
<dbReference type="EMBL" id="MU277392">
    <property type="protein sequence ID" value="KAI0054566.1"/>
    <property type="molecule type" value="Genomic_DNA"/>
</dbReference>
<gene>
    <name evidence="1" type="ORF">BV25DRAFT_1922580</name>
</gene>
<name>A0ACB8SF82_9AGAM</name>
<evidence type="ECO:0000313" key="2">
    <source>
        <dbReference type="Proteomes" id="UP000814140"/>
    </source>
</evidence>
<reference evidence="1" key="1">
    <citation type="submission" date="2021-03" db="EMBL/GenBank/DDBJ databases">
        <authorList>
            <consortium name="DOE Joint Genome Institute"/>
            <person name="Ahrendt S."/>
            <person name="Looney B.P."/>
            <person name="Miyauchi S."/>
            <person name="Morin E."/>
            <person name="Drula E."/>
            <person name="Courty P.E."/>
            <person name="Chicoki N."/>
            <person name="Fauchery L."/>
            <person name="Kohler A."/>
            <person name="Kuo A."/>
            <person name="Labutti K."/>
            <person name="Pangilinan J."/>
            <person name="Lipzen A."/>
            <person name="Riley R."/>
            <person name="Andreopoulos W."/>
            <person name="He G."/>
            <person name="Johnson J."/>
            <person name="Barry K.W."/>
            <person name="Grigoriev I.V."/>
            <person name="Nagy L."/>
            <person name="Hibbett D."/>
            <person name="Henrissat B."/>
            <person name="Matheny P.B."/>
            <person name="Labbe J."/>
            <person name="Martin F."/>
        </authorList>
    </citation>
    <scope>NUCLEOTIDE SEQUENCE</scope>
    <source>
        <strain evidence="1">HHB10654</strain>
    </source>
</reference>
<keyword evidence="2" id="KW-1185">Reference proteome</keyword>
<accession>A0ACB8SF82</accession>
<proteinExistence type="predicted"/>